<dbReference type="InterPro" id="IPR051170">
    <property type="entry name" value="Neural/epithelial_adhesion"/>
</dbReference>
<feature type="compositionally biased region" description="Low complexity" evidence="10">
    <location>
        <begin position="954"/>
        <end position="967"/>
    </location>
</feature>
<evidence type="ECO:0000256" key="8">
    <source>
        <dbReference type="ARBA" id="ARBA00023157"/>
    </source>
</evidence>
<keyword evidence="9" id="KW-0393">Immunoglobulin domain</keyword>
<keyword evidence="7" id="KW-0472">Membrane</keyword>
<reference evidence="12" key="2">
    <citation type="submission" date="2025-08" db="UniProtKB">
        <authorList>
            <consortium name="Ensembl"/>
        </authorList>
    </citation>
    <scope>IDENTIFICATION</scope>
</reference>
<keyword evidence="3" id="KW-0812">Transmembrane</keyword>
<feature type="region of interest" description="Disordered" evidence="10">
    <location>
        <begin position="380"/>
        <end position="425"/>
    </location>
</feature>
<dbReference type="Pfam" id="PF07679">
    <property type="entry name" value="I-set"/>
    <property type="match status" value="5"/>
</dbReference>
<dbReference type="Gene3D" id="2.60.40.10">
    <property type="entry name" value="Immunoglobulins"/>
    <property type="match status" value="6"/>
</dbReference>
<keyword evidence="5" id="KW-0677">Repeat</keyword>
<evidence type="ECO:0000256" key="1">
    <source>
        <dbReference type="ARBA" id="ARBA00004167"/>
    </source>
</evidence>
<evidence type="ECO:0000256" key="4">
    <source>
        <dbReference type="ARBA" id="ARBA00022729"/>
    </source>
</evidence>
<dbReference type="InterPro" id="IPR003598">
    <property type="entry name" value="Ig_sub2"/>
</dbReference>
<evidence type="ECO:0000259" key="11">
    <source>
        <dbReference type="PROSITE" id="PS50835"/>
    </source>
</evidence>
<keyword evidence="13" id="KW-1185">Reference proteome</keyword>
<keyword evidence="8" id="KW-1015">Disulfide bond</keyword>
<dbReference type="Proteomes" id="UP000694680">
    <property type="component" value="Chromosome 13"/>
</dbReference>
<evidence type="ECO:0000256" key="5">
    <source>
        <dbReference type="ARBA" id="ARBA00022737"/>
    </source>
</evidence>
<dbReference type="GO" id="GO:0043005">
    <property type="term" value="C:neuron projection"/>
    <property type="evidence" value="ECO:0007669"/>
    <property type="project" value="TreeGrafter"/>
</dbReference>
<feature type="domain" description="Ig-like" evidence="11">
    <location>
        <begin position="1526"/>
        <end position="1588"/>
    </location>
</feature>
<dbReference type="SMART" id="SM00406">
    <property type="entry name" value="IGv"/>
    <property type="match status" value="4"/>
</dbReference>
<dbReference type="FunFam" id="2.60.40.10:FF:000076">
    <property type="entry name" value="Leucine-rich repeat and Ig domain-containing 4"/>
    <property type="match status" value="1"/>
</dbReference>
<feature type="region of interest" description="Disordered" evidence="10">
    <location>
        <begin position="1136"/>
        <end position="1167"/>
    </location>
</feature>
<dbReference type="GO" id="GO:0016020">
    <property type="term" value="C:membrane"/>
    <property type="evidence" value="ECO:0007669"/>
    <property type="project" value="UniProtKB-SubCell"/>
</dbReference>
<sequence>MNLTDNFRNDASLTCTIQRPTAFETLTLAQVEEEGTNATMLTTNVTMYLVCNIDYEHMQQLWQILAMYSDTPLRLGRGLMLTRSPAMIYKYSQIKAMDGEEGGDGHIEADIKASPAWLMQGEVNFQLDRTMTTFSTLHIMYQSEVTLRVESKSTKRESYSWTMIKRDNQTKTEHTVLAGGVAQLSCQVMGEPKPLLEWILPDGSKIRAPYSSEDRRIIITADGKLTIRGVDSSDTGLYRCIATNYLDADVLIFRVTVLTPDLEEEELSGVQLSKPHGGNVIFDCSSSGSPKPSVSWILPDHSILEKSHGNRKLYENGTLQIQGLTTRDQGFYKCLVANQLGVDLLVSQVKVEEPLETETTINSHESGLIKEFNPADNLDDITSSSLADRTSQESRTIKSDRPYPRHRLQGRGNPGDTLGQRRRGAVRNRQFWSNRVFEKTSRKVDPQRFADFVKKAQGLSKKKTDKEDKKINKDNSPFEFSGDDENGSGEVHLNNVPSIVTQTTKYPHRKHSQANKSETTHTHEHVDFENASKEINSDETTESYMQSDSTSLRSGFTLIPRFTESPIPEGVSSPPANINPFTLQFSVTNTSQETQIQFSGEPSLEHERSAGAMQSVPTDSNVTLMKNEQGPVEMVIHTDHDSQTLLTAFTTTEKTEDEITFHTTQTIKAPRLPPGSTIISRQQIHVIPRKNNRGRGRGRKTFQGRRKTFQGRRRIIKPNRITDIQSFINKLKQPTIKTEGNVSVPYGIKLITDGVDNEDNKKTEEDLQVVTPTASSSQLGSTQKTTVSFAKFFISSTPPFTQPESRSEIYSLYARSPGAPEFSTFIDRFLTTKKEPLIPTTNPTTTSTMASTTLNRRIPLNRRFGSRERDKSPIRLNRPLSTHQPILTDGTTTFTRTITHSPISSTTPSSLAQDVTFITQIPTQSKESTIYNDYGESSSAEFITMRPSFQNITTTSSTRTTMSSTTSNKNPDLHTLPVPPTVIAQSKENPDEYLSGSGGLLDSLYVVTQRPLSRKGHQARRRNFGDRRPYKKPGIKNMNPTTKLLDSSVPLTMKGTTMEPTTKPQRTVSRYKEDKNSLFISINPPLMTELDMEEEWTSGVYPVYTTEKTPPITSVTYKPTLERTYSTAQTLVLGTFRPPTKRNYDNTTDSGIERNISPPMQSPEGRTHEPFPAGQLTTHADMKNNNIYTQSQYIKNIDNVISTEDNTDNQVASDFTTVFEATTKVMRNKPKIVGGNAASFTVLSDSDAFMPCEASGNPQPVITWKRFISNTGNTITIKGKMGKIEVSINGTLSIKNANIKDRGQYLCVAENDYGSDKLLVTLTVVAYPPHILEPKVREIKSHSGHTVEMKCNAEGRPLPMISWILANQTQVRGVNSQRGRVSVSGVGTLIIKSVTVYDRGHYKCIASNPAGVDTATVRLQVVAAPPGIVEEKRQHLNAQSNQPLWLPCTGHGTPNPSVHWVLHDGSVLRVSRPSSYTKIFMYRNGTLFFKDVTPAESGKYECIATSSTGSERRVVTLVVEKQELAPKILKKSPRKTNLSFGDQLQLDCSATGEPEPTIIWRLPSKAVVDHWHRTSSRIQVLENWHSDC</sequence>
<organism evidence="12 13">
    <name type="scientific">Gouania willdenowi</name>
    <name type="common">Blunt-snouted clingfish</name>
    <name type="synonym">Lepadogaster willdenowi</name>
    <dbReference type="NCBI Taxonomy" id="441366"/>
    <lineage>
        <taxon>Eukaryota</taxon>
        <taxon>Metazoa</taxon>
        <taxon>Chordata</taxon>
        <taxon>Craniata</taxon>
        <taxon>Vertebrata</taxon>
        <taxon>Euteleostomi</taxon>
        <taxon>Actinopterygii</taxon>
        <taxon>Neopterygii</taxon>
        <taxon>Teleostei</taxon>
        <taxon>Neoteleostei</taxon>
        <taxon>Acanthomorphata</taxon>
        <taxon>Ovalentaria</taxon>
        <taxon>Blenniimorphae</taxon>
        <taxon>Blenniiformes</taxon>
        <taxon>Gobiesocoidei</taxon>
        <taxon>Gobiesocidae</taxon>
        <taxon>Gobiesocinae</taxon>
        <taxon>Gouania</taxon>
    </lineage>
</organism>
<dbReference type="SMART" id="SM00409">
    <property type="entry name" value="IG"/>
    <property type="match status" value="5"/>
</dbReference>
<dbReference type="PANTHER" id="PTHR12231:SF261">
    <property type="entry name" value="IG-LIKE DOMAIN-CONTAINING PROTEIN"/>
    <property type="match status" value="1"/>
</dbReference>
<evidence type="ECO:0000256" key="3">
    <source>
        <dbReference type="ARBA" id="ARBA00022692"/>
    </source>
</evidence>
<feature type="compositionally biased region" description="Basic and acidic residues" evidence="10">
    <location>
        <begin position="390"/>
        <end position="403"/>
    </location>
</feature>
<evidence type="ECO:0000256" key="7">
    <source>
        <dbReference type="ARBA" id="ARBA00023136"/>
    </source>
</evidence>
<keyword evidence="4" id="KW-0732">Signal</keyword>
<feature type="domain" description="Ig-like" evidence="11">
    <location>
        <begin position="1426"/>
        <end position="1516"/>
    </location>
</feature>
<evidence type="ECO:0000313" key="12">
    <source>
        <dbReference type="Ensembl" id="ENSGWIP00000051799.1"/>
    </source>
</evidence>
<dbReference type="InterPro" id="IPR003599">
    <property type="entry name" value="Ig_sub"/>
</dbReference>
<dbReference type="Ensembl" id="ENSGWIT00000055901.1">
    <property type="protein sequence ID" value="ENSGWIP00000051799.1"/>
    <property type="gene ID" value="ENSGWIG00000025054.1"/>
</dbReference>
<feature type="domain" description="Ig-like" evidence="11">
    <location>
        <begin position="179"/>
        <end position="256"/>
    </location>
</feature>
<dbReference type="InterPro" id="IPR013098">
    <property type="entry name" value="Ig_I-set"/>
</dbReference>
<evidence type="ECO:0000256" key="2">
    <source>
        <dbReference type="ARBA" id="ARBA00022614"/>
    </source>
</evidence>
<feature type="domain" description="Ig-like" evidence="11">
    <location>
        <begin position="1334"/>
        <end position="1420"/>
    </location>
</feature>
<feature type="region of interest" description="Disordered" evidence="10">
    <location>
        <begin position="1011"/>
        <end position="1043"/>
    </location>
</feature>
<feature type="compositionally biased region" description="Basic residues" evidence="10">
    <location>
        <begin position="1012"/>
        <end position="1022"/>
    </location>
</feature>
<comment type="subcellular location">
    <subcellularLocation>
        <location evidence="1">Membrane</location>
        <topology evidence="1">Single-pass membrane protein</topology>
    </subcellularLocation>
</comment>
<feature type="region of interest" description="Disordered" evidence="10">
    <location>
        <begin position="954"/>
        <end position="977"/>
    </location>
</feature>
<feature type="compositionally biased region" description="Basic and acidic residues" evidence="10">
    <location>
        <begin position="462"/>
        <end position="473"/>
    </location>
</feature>
<dbReference type="InterPro" id="IPR013783">
    <property type="entry name" value="Ig-like_fold"/>
</dbReference>
<dbReference type="PANTHER" id="PTHR12231">
    <property type="entry name" value="CTX-RELATED TYPE I TRANSMEMBRANE PROTEIN"/>
    <property type="match status" value="1"/>
</dbReference>
<dbReference type="InterPro" id="IPR013106">
    <property type="entry name" value="Ig_V-set"/>
</dbReference>
<feature type="domain" description="Ig-like" evidence="11">
    <location>
        <begin position="260"/>
        <end position="352"/>
    </location>
</feature>
<dbReference type="SUPFAM" id="SSF48726">
    <property type="entry name" value="Immunoglobulin"/>
    <property type="match status" value="6"/>
</dbReference>
<feature type="compositionally biased region" description="Polar residues" evidence="10">
    <location>
        <begin position="380"/>
        <end position="389"/>
    </location>
</feature>
<proteinExistence type="predicted"/>
<evidence type="ECO:0000256" key="9">
    <source>
        <dbReference type="ARBA" id="ARBA00023319"/>
    </source>
</evidence>
<evidence type="ECO:0000256" key="6">
    <source>
        <dbReference type="ARBA" id="ARBA00022989"/>
    </source>
</evidence>
<dbReference type="PROSITE" id="PS50835">
    <property type="entry name" value="IG_LIKE"/>
    <property type="match status" value="6"/>
</dbReference>
<feature type="region of interest" description="Disordered" evidence="10">
    <location>
        <begin position="457"/>
        <end position="493"/>
    </location>
</feature>
<protein>
    <recommendedName>
        <fullName evidence="11">Ig-like domain-containing protein</fullName>
    </recommendedName>
</protein>
<evidence type="ECO:0000313" key="13">
    <source>
        <dbReference type="Proteomes" id="UP000694680"/>
    </source>
</evidence>
<dbReference type="SMART" id="SM00408">
    <property type="entry name" value="IGc2"/>
    <property type="match status" value="5"/>
</dbReference>
<evidence type="ECO:0000256" key="10">
    <source>
        <dbReference type="SAM" id="MobiDB-lite"/>
    </source>
</evidence>
<reference evidence="12" key="3">
    <citation type="submission" date="2025-09" db="UniProtKB">
        <authorList>
            <consortium name="Ensembl"/>
        </authorList>
    </citation>
    <scope>IDENTIFICATION</scope>
</reference>
<name>A0A8C5HZ48_GOUWI</name>
<dbReference type="InterPro" id="IPR007110">
    <property type="entry name" value="Ig-like_dom"/>
</dbReference>
<accession>A0A8C5HZ48</accession>
<keyword evidence="6" id="KW-1133">Transmembrane helix</keyword>
<dbReference type="InterPro" id="IPR036179">
    <property type="entry name" value="Ig-like_dom_sf"/>
</dbReference>
<gene>
    <name evidence="12" type="primary">igsf10</name>
</gene>
<feature type="domain" description="Ig-like" evidence="11">
    <location>
        <begin position="1230"/>
        <end position="1323"/>
    </location>
</feature>
<reference evidence="12" key="1">
    <citation type="submission" date="2020-06" db="EMBL/GenBank/DDBJ databases">
        <authorList>
            <consortium name="Wellcome Sanger Institute Data Sharing"/>
        </authorList>
    </citation>
    <scope>NUCLEOTIDE SEQUENCE [LARGE SCALE GENOMIC DNA]</scope>
</reference>
<keyword evidence="2" id="KW-0433">Leucine-rich repeat</keyword>